<dbReference type="PANTHER" id="PTHR42887">
    <property type="entry name" value="OS12G0638800 PROTEIN"/>
    <property type="match status" value="1"/>
</dbReference>
<proteinExistence type="predicted"/>
<dbReference type="Proteomes" id="UP000295325">
    <property type="component" value="Unassembled WGS sequence"/>
</dbReference>
<dbReference type="SUPFAM" id="SSF160996">
    <property type="entry name" value="HI0933 insert domain-like"/>
    <property type="match status" value="1"/>
</dbReference>
<dbReference type="Gene3D" id="2.40.30.10">
    <property type="entry name" value="Translation factors"/>
    <property type="match status" value="1"/>
</dbReference>
<dbReference type="NCBIfam" id="TIGR00275">
    <property type="entry name" value="aminoacetone oxidase family FAD-binding enzyme"/>
    <property type="match status" value="1"/>
</dbReference>
<evidence type="ECO:0000256" key="2">
    <source>
        <dbReference type="ARBA" id="ARBA00022630"/>
    </source>
</evidence>
<comment type="caution">
    <text evidence="6">The sequence shown here is derived from an EMBL/GenBank/DDBJ whole genome shotgun (WGS) entry which is preliminary data.</text>
</comment>
<feature type="domain" description="RsdA/BaiN/AoA(So)-like insert" evidence="5">
    <location>
        <begin position="191"/>
        <end position="353"/>
    </location>
</feature>
<evidence type="ECO:0000313" key="6">
    <source>
        <dbReference type="EMBL" id="TDT52060.1"/>
    </source>
</evidence>
<dbReference type="InterPro" id="IPR055178">
    <property type="entry name" value="RsdA/BaiN/AoA(So)-like_dom"/>
</dbReference>
<dbReference type="SUPFAM" id="SSF51905">
    <property type="entry name" value="FAD/NAD(P)-binding domain"/>
    <property type="match status" value="1"/>
</dbReference>
<evidence type="ECO:0000256" key="3">
    <source>
        <dbReference type="ARBA" id="ARBA00022827"/>
    </source>
</evidence>
<sequence>MDRNQILVIGGGAAGLVAAIAAARNGSEVKIIERMNRVGKKILATGNGRCNLTNVYANVDRYHGKNPWFIKDALEQFSVEQTIDFFEELGVACKEERDGKVYPYSDQASSVLDVLRYELEELGVEEICDAEVVRIQPTKKGFNVHTKNNEIIKGDKVILTAGGRAAPNLGSNGSGYKLALDLGHRMVETFPALVQLRLDSPHLKGINGVKFQGKAALGVRDKVLREEMGEILFTAYGISGPPIFQLSRKASEQLSEGNSPWIEVDIFPDAGDKEVFDLIRRRLDYRPNKPLDFSFVGLLNKRLIPAVIKEADIADMHKPCREVMPKEIKSIVNILKRWRFKITGTQSWTEAQVTAGGIDVEDVNPVTMESKLVPGFYLAGEILDIDGDCGGYNLQWAWSSGYVAGYYASINY</sequence>
<evidence type="ECO:0000259" key="4">
    <source>
        <dbReference type="Pfam" id="PF03486"/>
    </source>
</evidence>
<evidence type="ECO:0000313" key="7">
    <source>
        <dbReference type="Proteomes" id="UP000295325"/>
    </source>
</evidence>
<protein>
    <recommendedName>
        <fullName evidence="8">Aminoacetone oxidase family FAD-binding enzyme</fullName>
    </recommendedName>
</protein>
<dbReference type="Gene3D" id="1.10.8.260">
    <property type="entry name" value="HI0933 insert domain-like"/>
    <property type="match status" value="1"/>
</dbReference>
<dbReference type="RefSeq" id="WP_133628458.1">
    <property type="nucleotide sequence ID" value="NZ_SOAZ01000014.1"/>
</dbReference>
<organism evidence="6 7">
    <name type="scientific">Fonticella tunisiensis</name>
    <dbReference type="NCBI Taxonomy" id="1096341"/>
    <lineage>
        <taxon>Bacteria</taxon>
        <taxon>Bacillati</taxon>
        <taxon>Bacillota</taxon>
        <taxon>Clostridia</taxon>
        <taxon>Eubacteriales</taxon>
        <taxon>Clostridiaceae</taxon>
        <taxon>Fonticella</taxon>
    </lineage>
</organism>
<keyword evidence="3" id="KW-0274">FAD</keyword>
<dbReference type="EMBL" id="SOAZ01000014">
    <property type="protein sequence ID" value="TDT52060.1"/>
    <property type="molecule type" value="Genomic_DNA"/>
</dbReference>
<dbReference type="InterPro" id="IPR036188">
    <property type="entry name" value="FAD/NAD-bd_sf"/>
</dbReference>
<gene>
    <name evidence="6" type="ORF">EDD71_11441</name>
</gene>
<feature type="domain" description="RsdA/BaiN/AoA(So)-like Rossmann fold-like" evidence="4">
    <location>
        <begin position="5"/>
        <end position="405"/>
    </location>
</feature>
<evidence type="ECO:0000256" key="1">
    <source>
        <dbReference type="ARBA" id="ARBA00001974"/>
    </source>
</evidence>
<accession>A0A4V3ES43</accession>
<name>A0A4V3ES43_9CLOT</name>
<evidence type="ECO:0008006" key="8">
    <source>
        <dbReference type="Google" id="ProtNLM"/>
    </source>
</evidence>
<dbReference type="PRINTS" id="PR00411">
    <property type="entry name" value="PNDRDTASEI"/>
</dbReference>
<reference evidence="6 7" key="1">
    <citation type="submission" date="2019-03" db="EMBL/GenBank/DDBJ databases">
        <title>Genomic Encyclopedia of Type Strains, Phase IV (KMG-IV): sequencing the most valuable type-strain genomes for metagenomic binning, comparative biology and taxonomic classification.</title>
        <authorList>
            <person name="Goeker M."/>
        </authorList>
    </citation>
    <scope>NUCLEOTIDE SEQUENCE [LARGE SCALE GENOMIC DNA]</scope>
    <source>
        <strain evidence="6 7">DSM 24455</strain>
    </source>
</reference>
<evidence type="ECO:0000259" key="5">
    <source>
        <dbReference type="Pfam" id="PF22780"/>
    </source>
</evidence>
<keyword evidence="2" id="KW-0285">Flavoprotein</keyword>
<keyword evidence="7" id="KW-1185">Reference proteome</keyword>
<dbReference type="InterPro" id="IPR023166">
    <property type="entry name" value="BaiN-like_dom_sf"/>
</dbReference>
<dbReference type="InterPro" id="IPR057661">
    <property type="entry name" value="RsdA/BaiN/AoA(So)_Rossmann"/>
</dbReference>
<dbReference type="InterPro" id="IPR004792">
    <property type="entry name" value="BaiN-like"/>
</dbReference>
<dbReference type="Pfam" id="PF03486">
    <property type="entry name" value="HI0933_like"/>
    <property type="match status" value="1"/>
</dbReference>
<dbReference type="PANTHER" id="PTHR42887:SF2">
    <property type="entry name" value="OS12G0638800 PROTEIN"/>
    <property type="match status" value="1"/>
</dbReference>
<comment type="cofactor">
    <cofactor evidence="1">
        <name>FAD</name>
        <dbReference type="ChEBI" id="CHEBI:57692"/>
    </cofactor>
</comment>
<dbReference type="AlphaFoldDB" id="A0A4V3ES43"/>
<dbReference type="OrthoDB" id="9773233at2"/>
<dbReference type="Pfam" id="PF22780">
    <property type="entry name" value="HI0933_like_1st"/>
    <property type="match status" value="1"/>
</dbReference>
<dbReference type="Gene3D" id="3.50.50.60">
    <property type="entry name" value="FAD/NAD(P)-binding domain"/>
    <property type="match status" value="1"/>
</dbReference>